<dbReference type="PRINTS" id="PR00982">
    <property type="entry name" value="TRNASYNTHLYS"/>
</dbReference>
<evidence type="ECO:0000256" key="2">
    <source>
        <dbReference type="ARBA" id="ARBA00022598"/>
    </source>
</evidence>
<evidence type="ECO:0000256" key="1">
    <source>
        <dbReference type="ARBA" id="ARBA00011738"/>
    </source>
</evidence>
<accession>A0A3B0WHH0</accession>
<dbReference type="FunFam" id="3.30.930.10:FF:000017">
    <property type="entry name" value="Elongation factor P--(R)-beta-lysine ligase"/>
    <property type="match status" value="1"/>
</dbReference>
<dbReference type="GO" id="GO:0006430">
    <property type="term" value="P:lysyl-tRNA aminoacylation"/>
    <property type="evidence" value="ECO:0007669"/>
    <property type="project" value="InterPro"/>
</dbReference>
<dbReference type="InterPro" id="IPR004364">
    <property type="entry name" value="Aa-tRNA-synt_II"/>
</dbReference>
<name>A0A3B0WHH0_9ZZZZ</name>
<dbReference type="PROSITE" id="PS50862">
    <property type="entry name" value="AA_TRNA_LIGASE_II"/>
    <property type="match status" value="1"/>
</dbReference>
<dbReference type="SUPFAM" id="SSF55681">
    <property type="entry name" value="Class II aaRS and biotin synthetases"/>
    <property type="match status" value="1"/>
</dbReference>
<dbReference type="NCBIfam" id="NF006828">
    <property type="entry name" value="PRK09350.1"/>
    <property type="match status" value="1"/>
</dbReference>
<dbReference type="Pfam" id="PF00152">
    <property type="entry name" value="tRNA-synt_2"/>
    <property type="match status" value="1"/>
</dbReference>
<dbReference type="InterPro" id="IPR004525">
    <property type="entry name" value="EpmA"/>
</dbReference>
<dbReference type="GO" id="GO:0000049">
    <property type="term" value="F:tRNA binding"/>
    <property type="evidence" value="ECO:0007669"/>
    <property type="project" value="TreeGrafter"/>
</dbReference>
<gene>
    <name evidence="6" type="ORF">MNBD_GAMMA05-2386</name>
</gene>
<keyword evidence="2 6" id="KW-0436">Ligase</keyword>
<protein>
    <submittedName>
        <fullName evidence="6">Translation elongation factor P Lys34--(R)-beta-lysine ligase</fullName>
    </submittedName>
</protein>
<dbReference type="PANTHER" id="PTHR42918">
    <property type="entry name" value="LYSYL-TRNA SYNTHETASE"/>
    <property type="match status" value="1"/>
</dbReference>
<keyword evidence="6" id="KW-0648">Protein biosynthesis</keyword>
<evidence type="ECO:0000313" key="6">
    <source>
        <dbReference type="EMBL" id="VAW55285.1"/>
    </source>
</evidence>
<dbReference type="AlphaFoldDB" id="A0A3B0WHH0"/>
<dbReference type="GO" id="GO:0005829">
    <property type="term" value="C:cytosol"/>
    <property type="evidence" value="ECO:0007669"/>
    <property type="project" value="TreeGrafter"/>
</dbReference>
<dbReference type="GO" id="GO:0005524">
    <property type="term" value="F:ATP binding"/>
    <property type="evidence" value="ECO:0007669"/>
    <property type="project" value="UniProtKB-KW"/>
</dbReference>
<dbReference type="InterPro" id="IPR018149">
    <property type="entry name" value="Lys-tRNA-synth_II_C"/>
</dbReference>
<evidence type="ECO:0000256" key="3">
    <source>
        <dbReference type="ARBA" id="ARBA00022741"/>
    </source>
</evidence>
<organism evidence="6">
    <name type="scientific">hydrothermal vent metagenome</name>
    <dbReference type="NCBI Taxonomy" id="652676"/>
    <lineage>
        <taxon>unclassified sequences</taxon>
        <taxon>metagenomes</taxon>
        <taxon>ecological metagenomes</taxon>
    </lineage>
</organism>
<dbReference type="PANTHER" id="PTHR42918:SF6">
    <property type="entry name" value="ELONGATION FACTOR P--(R)-BETA-LYSINE LIGASE"/>
    <property type="match status" value="1"/>
</dbReference>
<dbReference type="GO" id="GO:0003746">
    <property type="term" value="F:translation elongation factor activity"/>
    <property type="evidence" value="ECO:0007669"/>
    <property type="project" value="UniProtKB-KW"/>
</dbReference>
<keyword evidence="6" id="KW-0251">Elongation factor</keyword>
<dbReference type="InterPro" id="IPR006195">
    <property type="entry name" value="aa-tRNA-synth_II"/>
</dbReference>
<dbReference type="NCBIfam" id="TIGR00462">
    <property type="entry name" value="genX"/>
    <property type="match status" value="1"/>
</dbReference>
<feature type="domain" description="Aminoacyl-transfer RNA synthetases class-II family profile" evidence="5">
    <location>
        <begin position="21"/>
        <end position="313"/>
    </location>
</feature>
<proteinExistence type="predicted"/>
<sequence>MSNNSWQPGATNEVILERALMLKNIRAFFDVRNVIEVETPLLSHASTTDPHLNSLQSQFRNQTCYLNTSPEYGMKRLLANESVSIYQICKAFRDDELGSFHNPEFTLLEWYRLDYDCEQLMDELQLLIEDLCQQSNLYQQVKISFQRLSYQQAFENAVGFNPHQVTSAECYHYAKEHDVEIPQGLGENDEVDDWLDWLLTQRVLPAFKKTGFTFLYDYPVSQCALAKIELNQESCGVAKRFELFSGEIELANGFHELADPVEQLQRFKLENMVRKRRGLEIASIDSHFIAALEAGLPECSGLALGLDRVLMVLAGVEKIEQVLTFSWQSA</sequence>
<reference evidence="6" key="1">
    <citation type="submission" date="2018-06" db="EMBL/GenBank/DDBJ databases">
        <authorList>
            <person name="Zhirakovskaya E."/>
        </authorList>
    </citation>
    <scope>NUCLEOTIDE SEQUENCE</scope>
</reference>
<keyword evidence="3" id="KW-0547">Nucleotide-binding</keyword>
<dbReference type="Gene3D" id="3.30.930.10">
    <property type="entry name" value="Bira Bifunctional Protein, Domain 2"/>
    <property type="match status" value="1"/>
</dbReference>
<evidence type="ECO:0000256" key="4">
    <source>
        <dbReference type="ARBA" id="ARBA00022840"/>
    </source>
</evidence>
<keyword evidence="4" id="KW-0067">ATP-binding</keyword>
<evidence type="ECO:0000259" key="5">
    <source>
        <dbReference type="PROSITE" id="PS50862"/>
    </source>
</evidence>
<dbReference type="GO" id="GO:0004824">
    <property type="term" value="F:lysine-tRNA ligase activity"/>
    <property type="evidence" value="ECO:0007669"/>
    <property type="project" value="InterPro"/>
</dbReference>
<dbReference type="EMBL" id="UOFE01000048">
    <property type="protein sequence ID" value="VAW55285.1"/>
    <property type="molecule type" value="Genomic_DNA"/>
</dbReference>
<dbReference type="InterPro" id="IPR045864">
    <property type="entry name" value="aa-tRNA-synth_II/BPL/LPL"/>
</dbReference>
<comment type="subunit">
    <text evidence="1">Homodimer.</text>
</comment>